<dbReference type="InterPro" id="IPR056507">
    <property type="entry name" value="wHTH-HSP90_Na-assoc"/>
</dbReference>
<dbReference type="PANTHER" id="PTHR22576:SF37">
    <property type="entry name" value="MUCOSA-ASSOCIATED LYMPHOID TISSUE LYMPHOMA TRANSLOCATION PROTEIN 1"/>
    <property type="match status" value="1"/>
</dbReference>
<reference evidence="5" key="2">
    <citation type="submission" date="2020-09" db="EMBL/GenBank/DDBJ databases">
        <authorList>
            <person name="Sun Q."/>
            <person name="Ohkuma M."/>
        </authorList>
    </citation>
    <scope>NUCLEOTIDE SEQUENCE</scope>
    <source>
        <strain evidence="5">JCM 4815</strain>
    </source>
</reference>
<organism evidence="5 6">
    <name type="scientific">Streptomyces poonensis</name>
    <dbReference type="NCBI Taxonomy" id="68255"/>
    <lineage>
        <taxon>Bacteria</taxon>
        <taxon>Bacillati</taxon>
        <taxon>Actinomycetota</taxon>
        <taxon>Actinomycetes</taxon>
        <taxon>Kitasatosporales</taxon>
        <taxon>Streptomycetaceae</taxon>
        <taxon>Streptomyces</taxon>
    </lineage>
</organism>
<dbReference type="InterPro" id="IPR052039">
    <property type="entry name" value="Caspase-related_regulators"/>
</dbReference>
<feature type="compositionally biased region" description="Basic and acidic residues" evidence="1">
    <location>
        <begin position="1296"/>
        <end position="1306"/>
    </location>
</feature>
<evidence type="ECO:0000313" key="6">
    <source>
        <dbReference type="Proteomes" id="UP000622166"/>
    </source>
</evidence>
<dbReference type="InterPro" id="IPR011600">
    <property type="entry name" value="Pept_C14_caspase"/>
</dbReference>
<accession>A0A918Q681</accession>
<evidence type="ECO:0000259" key="4">
    <source>
        <dbReference type="Pfam" id="PF24410"/>
    </source>
</evidence>
<dbReference type="InterPro" id="IPR056506">
    <property type="entry name" value="iHD-CE"/>
</dbReference>
<feature type="region of interest" description="Disordered" evidence="1">
    <location>
        <begin position="1725"/>
        <end position="1747"/>
    </location>
</feature>
<evidence type="ECO:0000256" key="1">
    <source>
        <dbReference type="SAM" id="MobiDB-lite"/>
    </source>
</evidence>
<evidence type="ECO:0000259" key="2">
    <source>
        <dbReference type="Pfam" id="PF00656"/>
    </source>
</evidence>
<dbReference type="Proteomes" id="UP000622166">
    <property type="component" value="Unassembled WGS sequence"/>
</dbReference>
<evidence type="ECO:0000313" key="5">
    <source>
        <dbReference type="EMBL" id="GGZ34284.1"/>
    </source>
</evidence>
<dbReference type="GO" id="GO:0004197">
    <property type="term" value="F:cysteine-type endopeptidase activity"/>
    <property type="evidence" value="ECO:0007669"/>
    <property type="project" value="InterPro"/>
</dbReference>
<dbReference type="InterPro" id="IPR029030">
    <property type="entry name" value="Caspase-like_dom_sf"/>
</dbReference>
<dbReference type="Gene3D" id="3.40.50.1460">
    <property type="match status" value="1"/>
</dbReference>
<feature type="domain" description="iHD-CE" evidence="3">
    <location>
        <begin position="254"/>
        <end position="616"/>
    </location>
</feature>
<evidence type="ECO:0008006" key="7">
    <source>
        <dbReference type="Google" id="ProtNLM"/>
    </source>
</evidence>
<dbReference type="Pfam" id="PF24410">
    <property type="entry name" value="wHTH-HSP90_Na-assoc"/>
    <property type="match status" value="1"/>
</dbReference>
<dbReference type="EMBL" id="BMVW01000017">
    <property type="protein sequence ID" value="GGZ34284.1"/>
    <property type="molecule type" value="Genomic_DNA"/>
</dbReference>
<dbReference type="SUPFAM" id="SSF52129">
    <property type="entry name" value="Caspase-like"/>
    <property type="match status" value="1"/>
</dbReference>
<dbReference type="RefSeq" id="WP_189865296.1">
    <property type="nucleotide sequence ID" value="NZ_BMVW01000017.1"/>
</dbReference>
<proteinExistence type="predicted"/>
<dbReference type="PRINTS" id="PR00775">
    <property type="entry name" value="HEATSHOCK90"/>
</dbReference>
<dbReference type="Pfam" id="PF00656">
    <property type="entry name" value="Peptidase_C14"/>
    <property type="match status" value="1"/>
</dbReference>
<dbReference type="Pfam" id="PF24401">
    <property type="entry name" value="iHD-CE"/>
    <property type="match status" value="1"/>
</dbReference>
<dbReference type="InterPro" id="IPR036890">
    <property type="entry name" value="HATPase_C_sf"/>
</dbReference>
<reference evidence="5" key="1">
    <citation type="journal article" date="2014" name="Int. J. Syst. Evol. Microbiol.">
        <title>Complete genome sequence of Corynebacterium casei LMG S-19264T (=DSM 44701T), isolated from a smear-ripened cheese.</title>
        <authorList>
            <consortium name="US DOE Joint Genome Institute (JGI-PGF)"/>
            <person name="Walter F."/>
            <person name="Albersmeier A."/>
            <person name="Kalinowski J."/>
            <person name="Ruckert C."/>
        </authorList>
    </citation>
    <scope>NUCLEOTIDE SEQUENCE</scope>
    <source>
        <strain evidence="5">JCM 4815</strain>
    </source>
</reference>
<feature type="domain" description="wHTH-Hsp90 Na associated" evidence="4">
    <location>
        <begin position="1664"/>
        <end position="1714"/>
    </location>
</feature>
<comment type="caution">
    <text evidence="5">The sequence shown here is derived from an EMBL/GenBank/DDBJ whole genome shotgun (WGS) entry which is preliminary data.</text>
</comment>
<gene>
    <name evidence="5" type="ORF">GCM10010365_64000</name>
</gene>
<feature type="domain" description="Peptidase C14 caspase" evidence="2">
    <location>
        <begin position="5"/>
        <end position="229"/>
    </location>
</feature>
<keyword evidence="6" id="KW-1185">Reference proteome</keyword>
<dbReference type="Gene3D" id="3.30.565.10">
    <property type="entry name" value="Histidine kinase-like ATPase, C-terminal domain"/>
    <property type="match status" value="1"/>
</dbReference>
<dbReference type="SUPFAM" id="SSF55874">
    <property type="entry name" value="ATPase domain of HSP90 chaperone/DNA topoisomerase II/histidine kinase"/>
    <property type="match status" value="1"/>
</dbReference>
<dbReference type="PANTHER" id="PTHR22576">
    <property type="entry name" value="MUCOSA ASSOCIATED LYMPHOID TISSUE LYMPHOMA TRANSLOCATION PROTEIN 1/PARACASPASE"/>
    <property type="match status" value="1"/>
</dbReference>
<name>A0A918Q681_9ACTN</name>
<dbReference type="InterPro" id="IPR020575">
    <property type="entry name" value="Hsp90_N"/>
</dbReference>
<evidence type="ECO:0000259" key="3">
    <source>
        <dbReference type="Pfam" id="PF24401"/>
    </source>
</evidence>
<sequence>MGESRRALIVAVPQYELSDHFEDLSDTVGHDVELMTASLRSSGYSVELIGAEPGDPAGRSRILSAVSRVCATAPEDGTVLVHFTGHGLSVDGADHLVPADAQLTWETTPPRVAVDSLIGLDLSRMLRGCQAGTVLLTVDACRDALGGESSGGRATVFPAGRDRVAVLFGCGPGQTCGADEESGSHFSRALAEALHADTSPRTVAEVIAHTVRRTAEFARAARQKQTPTAHYAPSGHEAMGEVVLCTGRTLQEEWTTAVRDPELWAAVACDDERRAELQQALVRLTGECAKWRRTGHAAVPDPWADDDYPVRVLSRGLRPLLAPSQTQGGPVLDAGELTALAAAPFVREAVYAMGLKGVAAADPFRLEPATGDLARDPERADLEHTFAAHALLRRKGRELAGRKRTEDAGAVAAWLVHRHVSGKEELWDKYAPQLLAPLAKAMIGADAPSARIGELTDELVRVCRQTALIPARPYEGEREPAEARWRLDELVCPDGTPECWRPRELSWLIGVAGLLGGDPRQLPGVLVDNIGITDGLSPDRAVAAVRQLRWARDRLDKGLDLDLACPHPAVHAGLEALTDWADEAVQNIRRHAGPSGPTGLLAHLPDRVTCGRLRPQYDVATKGDAYGVPLMRFGLAEDETRELLMGTRLYGNRALALRELYQNALDACRYRQARYRYGQVAHGVPYAWKGDIVFRRGTDEDGRPYVECEDNGVGMGHETLRGTFARAGRRFEQSREYRREQARWRRADPDLRIFPNSRFGIGVFSYFMLADEISIWTRATDEYGRPEANGGLRVDIASSGSLFRIRRSEEAQPGGGTRVRLYLQADDVDVAGELGKHVWRTDFGMRVERDGEVVRTWEEEALHYFGDHTRPVAAGADIWFVEGLGCLLVDGVLVDADGMSEEEHGSARDWLGAAGRSFRRASGRDRRDWHAMGGHPFGCVVDLRGVHAPDISTNRNSLLSYDGSWADDRIREACKRFDAPQWLTLEWLWAFAELHPDGAVEVTRRLLAVQAGITSRLGWNRTNTVDFPSVGCFPADAGMVALRHESQTSYSGHLSMVPAVAAWRAQVLRSVGVPLARNVRALPLPATVEGYADLQAWEARIRPPFSDFWSSLQRSALMPLPGEALSLGDVLRRLRRYAVMGLKLPVLADLNAAHRLLLDSTDRSLLAGREVFDGLLFPKTDGTWGVLDTLRMISAETRVPLREALVRARRLAAAGFPVTVPDTTGEPPEGMVASWRELRVLSWHPSFAPPGERAGHDRPTRGEYEKVLARYGWLGLSSSEGAPILTDEPEQETSEDGGRGPDWTKKRSDEFERCFGTGGHAHGTDLSLHQLARASGMLSLSVADTVECYADAFARYRLGLPDYAKLADRIFTRLDSDLLGAALDRWFDLGMEGAAVWPVPLLDTATAVYKVQASTEEVVESLRGLAGPGLVDPEAPALVEHWRTLTPGDWKLLPGDDSVLRGGYFLASVHFARAALSDGIDLIYVLCVAAYAGMPIGAALARLRELGPLVRLDVSSPELPPSAAVADRRPEPQDFQACCGVSGTRPRWTPPNPADLVTHALAGNRTLGESIAILSQYAPLGALWTEPEDEDDPGHGAWREHRPTPHDRALFEPDLVGGLRAGPLELLHVAARFGWPVDQAWDRLAPYRPFGLKLLVERPGFEAVPTWQDLILLTEHYTGGAPALSGRVTPERIAVTARELEQPTRWVHHRLSLYAPLFGLELPDDYPAEPAATPTPEPFRAPAEPTE</sequence>
<dbReference type="GO" id="GO:0006508">
    <property type="term" value="P:proteolysis"/>
    <property type="evidence" value="ECO:0007669"/>
    <property type="project" value="InterPro"/>
</dbReference>
<protein>
    <recommendedName>
        <fullName evidence="7">Caspase domain-containing protein</fullName>
    </recommendedName>
</protein>
<feature type="region of interest" description="Disordered" evidence="1">
    <location>
        <begin position="1280"/>
        <end position="1306"/>
    </location>
</feature>